<dbReference type="Proteomes" id="UP001632038">
    <property type="component" value="Unassembled WGS sequence"/>
</dbReference>
<dbReference type="SUPFAM" id="SSF56815">
    <property type="entry name" value="Sec1/munc18-like (SM) proteins"/>
    <property type="match status" value="1"/>
</dbReference>
<evidence type="ECO:0000256" key="1">
    <source>
        <dbReference type="ARBA" id="ARBA00009884"/>
    </source>
</evidence>
<reference evidence="3" key="1">
    <citation type="journal article" date="2024" name="IScience">
        <title>Strigolactones Initiate the Formation of Haustorium-like Structures in Castilleja.</title>
        <authorList>
            <person name="Buerger M."/>
            <person name="Peterson D."/>
            <person name="Chory J."/>
        </authorList>
    </citation>
    <scope>NUCLEOTIDE SEQUENCE [LARGE SCALE GENOMIC DNA]</scope>
</reference>
<dbReference type="Pfam" id="PF00995">
    <property type="entry name" value="Sec1"/>
    <property type="match status" value="1"/>
</dbReference>
<protein>
    <recommendedName>
        <fullName evidence="4">Hemerythrin</fullName>
    </recommendedName>
</protein>
<accession>A0ABD3CMD6</accession>
<proteinExistence type="inferred from homology"/>
<comment type="caution">
    <text evidence="2">The sequence shown here is derived from an EMBL/GenBank/DDBJ whole genome shotgun (WGS) entry which is preliminary data.</text>
</comment>
<dbReference type="InterPro" id="IPR043127">
    <property type="entry name" value="Sec-1-like_dom3a"/>
</dbReference>
<dbReference type="InterPro" id="IPR001619">
    <property type="entry name" value="Sec1-like"/>
</dbReference>
<sequence length="158" mass="18007">MGKRKAICECGARHNCEYGCSTCSIVSIRNLTCVLSKVLKFATRSIGPVIHEWTYDAMCHDLLELDGNKYIQEIPSKTGGDPERKEFLLEDHDPVWLELRHAHIAEASEKLSDKMENFVSKNKAQDGGELSTRDLHKMVQALPQYNELMEKLSLHVEY</sequence>
<keyword evidence="3" id="KW-1185">Reference proteome</keyword>
<dbReference type="Gene3D" id="3.90.830.10">
    <property type="entry name" value="Syntaxin Binding Protein 1, Chain A, domain 2"/>
    <property type="match status" value="1"/>
</dbReference>
<dbReference type="InterPro" id="IPR036045">
    <property type="entry name" value="Sec1-like_sf"/>
</dbReference>
<dbReference type="PANTHER" id="PTHR11679">
    <property type="entry name" value="VESICLE PROTEIN SORTING-ASSOCIATED"/>
    <property type="match status" value="1"/>
</dbReference>
<dbReference type="EMBL" id="JAVIJP010000032">
    <property type="protein sequence ID" value="KAL3630101.1"/>
    <property type="molecule type" value="Genomic_DNA"/>
</dbReference>
<dbReference type="AlphaFoldDB" id="A0ABD3CMD6"/>
<evidence type="ECO:0000313" key="2">
    <source>
        <dbReference type="EMBL" id="KAL3630101.1"/>
    </source>
</evidence>
<evidence type="ECO:0000313" key="3">
    <source>
        <dbReference type="Proteomes" id="UP001632038"/>
    </source>
</evidence>
<organism evidence="2 3">
    <name type="scientific">Castilleja foliolosa</name>
    <dbReference type="NCBI Taxonomy" id="1961234"/>
    <lineage>
        <taxon>Eukaryota</taxon>
        <taxon>Viridiplantae</taxon>
        <taxon>Streptophyta</taxon>
        <taxon>Embryophyta</taxon>
        <taxon>Tracheophyta</taxon>
        <taxon>Spermatophyta</taxon>
        <taxon>Magnoliopsida</taxon>
        <taxon>eudicotyledons</taxon>
        <taxon>Gunneridae</taxon>
        <taxon>Pentapetalae</taxon>
        <taxon>asterids</taxon>
        <taxon>lamiids</taxon>
        <taxon>Lamiales</taxon>
        <taxon>Orobanchaceae</taxon>
        <taxon>Pedicularideae</taxon>
        <taxon>Castillejinae</taxon>
        <taxon>Castilleja</taxon>
    </lineage>
</organism>
<name>A0ABD3CMD6_9LAMI</name>
<comment type="similarity">
    <text evidence="1">Belongs to the STXBP/unc-18/SEC1 family.</text>
</comment>
<gene>
    <name evidence="2" type="ORF">CASFOL_023085</name>
</gene>
<evidence type="ECO:0008006" key="4">
    <source>
        <dbReference type="Google" id="ProtNLM"/>
    </source>
</evidence>